<dbReference type="OrthoDB" id="74360at2759"/>
<dbReference type="Proteomes" id="UP000193986">
    <property type="component" value="Unassembled WGS sequence"/>
</dbReference>
<dbReference type="STRING" id="71784.A0A1Y2B5R6"/>
<dbReference type="GO" id="GO:0050660">
    <property type="term" value="F:flavin adenine dinucleotide binding"/>
    <property type="evidence" value="ECO:0007669"/>
    <property type="project" value="InterPro"/>
</dbReference>
<dbReference type="GO" id="GO:0050661">
    <property type="term" value="F:NADP binding"/>
    <property type="evidence" value="ECO:0007669"/>
    <property type="project" value="InterPro"/>
</dbReference>
<evidence type="ECO:0000256" key="1">
    <source>
        <dbReference type="ARBA" id="ARBA00022630"/>
    </source>
</evidence>
<name>A0A1Y2B5R6_9TREE</name>
<keyword evidence="4" id="KW-0503">Monooxygenase</keyword>
<evidence type="ECO:0000256" key="3">
    <source>
        <dbReference type="ARBA" id="ARBA00023002"/>
    </source>
</evidence>
<dbReference type="Pfam" id="PF00743">
    <property type="entry name" value="FMO-like"/>
    <property type="match status" value="1"/>
</dbReference>
<dbReference type="PANTHER" id="PTHR43539:SF26">
    <property type="entry name" value="MONOOXYGENASE, PUTATIVE-RELATED"/>
    <property type="match status" value="1"/>
</dbReference>
<reference evidence="4 5" key="1">
    <citation type="submission" date="2016-07" db="EMBL/GenBank/DDBJ databases">
        <title>Pervasive Adenine N6-methylation of Active Genes in Fungi.</title>
        <authorList>
            <consortium name="DOE Joint Genome Institute"/>
            <person name="Mondo S.J."/>
            <person name="Dannebaum R.O."/>
            <person name="Kuo R.C."/>
            <person name="Labutti K."/>
            <person name="Haridas S."/>
            <person name="Kuo A."/>
            <person name="Salamov A."/>
            <person name="Ahrendt S.R."/>
            <person name="Lipzen A."/>
            <person name="Sullivan W."/>
            <person name="Andreopoulos W.B."/>
            <person name="Clum A."/>
            <person name="Lindquist E."/>
            <person name="Daum C."/>
            <person name="Ramamoorthy G.K."/>
            <person name="Gryganskyi A."/>
            <person name="Culley D."/>
            <person name="Magnuson J.K."/>
            <person name="James T.Y."/>
            <person name="O'Malley M.A."/>
            <person name="Stajich J.E."/>
            <person name="Spatafora J.W."/>
            <person name="Visel A."/>
            <person name="Grigoriev I.V."/>
        </authorList>
    </citation>
    <scope>NUCLEOTIDE SEQUENCE [LARGE SCALE GENOMIC DNA]</scope>
    <source>
        <strain evidence="4 5">68-887.2</strain>
    </source>
</reference>
<dbReference type="AlphaFoldDB" id="A0A1Y2B5R6"/>
<dbReference type="EMBL" id="MCFC01000021">
    <property type="protein sequence ID" value="ORY30178.1"/>
    <property type="molecule type" value="Genomic_DNA"/>
</dbReference>
<sequence>MAPIALNNDQPTSDVAELKAKLAKFRVDHEPAVADNFMYDFTTVPELPTIDRLGVDIPQEADASQITSDLVKEIEAACVKGDGEAFASLFYEEGVWRDKIAFTWEYRTFNGKGKILSAAKDLLPSVKASNFAILTPAPKIDRPYPDLSFIQAHLSFDTGKLNATAVVHIIRTKEGYRIWTLHTVAEALKQFPELPNRDGHMTGPLSWVKQRELEHEFDKQDPDVLIIGGGHNGLMMAARLKALGVPSLIIERNARIGDNWRLRYEALSLHFPHWADHFPYMPFPDHWPTYTPAAKLGDWLEWYYSAQELYAWCSSSIVSASQEADGSWTVEVDRAGKTKRTLHPKHIVMATSLAGVPYIPDTPGASDFKGTIRHSTEHDSSREWVGKKVLVVGTSSSGFDTAFDFSRRGIDVTILQRSATYVMSLTNSVPRAIGHYEPKSGSRPDLDECDRISYAMPVGPSEPLGRRFAQTLEELDAELLDGMEARGFKTWRGQRGTGVQTLGYTKNGGFYFDAGACEHIINGKIKVEQGYIDHYTHDKVVLNGDREREFDLVVNATGFSNTIDSVRRTLGDDVASRCKPIWGMDAEGELNSAYKDCGVPNLWIMVGTLQHGRYHSKRVALRIKALLEGIADPPYQK</sequence>
<dbReference type="InterPro" id="IPR036188">
    <property type="entry name" value="FAD/NAD-bd_sf"/>
</dbReference>
<organism evidence="4 5">
    <name type="scientific">Naematelia encephala</name>
    <dbReference type="NCBI Taxonomy" id="71784"/>
    <lineage>
        <taxon>Eukaryota</taxon>
        <taxon>Fungi</taxon>
        <taxon>Dikarya</taxon>
        <taxon>Basidiomycota</taxon>
        <taxon>Agaricomycotina</taxon>
        <taxon>Tremellomycetes</taxon>
        <taxon>Tremellales</taxon>
        <taxon>Naemateliaceae</taxon>
        <taxon>Naematelia</taxon>
    </lineage>
</organism>
<keyword evidence="2" id="KW-0274">FAD</keyword>
<dbReference type="PANTHER" id="PTHR43539">
    <property type="entry name" value="FLAVIN-BINDING MONOOXYGENASE-LIKE PROTEIN (AFU_ORTHOLOGUE AFUA_4G09220)"/>
    <property type="match status" value="1"/>
</dbReference>
<dbReference type="InParanoid" id="A0A1Y2B5R6"/>
<keyword evidence="1" id="KW-0285">Flavoprotein</keyword>
<dbReference type="SUPFAM" id="SSF54427">
    <property type="entry name" value="NTF2-like"/>
    <property type="match status" value="1"/>
</dbReference>
<gene>
    <name evidence="4" type="ORF">BCR39DRAFT_593723</name>
</gene>
<proteinExistence type="predicted"/>
<comment type="caution">
    <text evidence="4">The sequence shown here is derived from an EMBL/GenBank/DDBJ whole genome shotgun (WGS) entry which is preliminary data.</text>
</comment>
<dbReference type="SUPFAM" id="SSF51905">
    <property type="entry name" value="FAD/NAD(P)-binding domain"/>
    <property type="match status" value="2"/>
</dbReference>
<evidence type="ECO:0000313" key="5">
    <source>
        <dbReference type="Proteomes" id="UP000193986"/>
    </source>
</evidence>
<protein>
    <submittedName>
        <fullName evidence="4">Putative flavin-containing monooxygenase</fullName>
    </submittedName>
</protein>
<dbReference type="InterPro" id="IPR032710">
    <property type="entry name" value="NTF2-like_dom_sf"/>
</dbReference>
<dbReference type="InterPro" id="IPR020946">
    <property type="entry name" value="Flavin_mOase-like"/>
</dbReference>
<evidence type="ECO:0000313" key="4">
    <source>
        <dbReference type="EMBL" id="ORY30178.1"/>
    </source>
</evidence>
<dbReference type="GO" id="GO:0004499">
    <property type="term" value="F:N,N-dimethylaniline monooxygenase activity"/>
    <property type="evidence" value="ECO:0007669"/>
    <property type="project" value="InterPro"/>
</dbReference>
<dbReference type="InterPro" id="IPR050982">
    <property type="entry name" value="Auxin_biosynth/cation_transpt"/>
</dbReference>
<accession>A0A1Y2B5R6</accession>
<dbReference type="Gene3D" id="3.50.50.60">
    <property type="entry name" value="FAD/NAD(P)-binding domain"/>
    <property type="match status" value="1"/>
</dbReference>
<evidence type="ECO:0000256" key="2">
    <source>
        <dbReference type="ARBA" id="ARBA00022827"/>
    </source>
</evidence>
<keyword evidence="5" id="KW-1185">Reference proteome</keyword>
<keyword evidence="3" id="KW-0560">Oxidoreductase</keyword>
<dbReference type="PRINTS" id="PR00411">
    <property type="entry name" value="PNDRDTASEI"/>
</dbReference>